<evidence type="ECO:0000313" key="2">
    <source>
        <dbReference type="EMBL" id="ELZ01519.1"/>
    </source>
</evidence>
<comment type="caution">
    <text evidence="2">The sequence shown here is derived from an EMBL/GenBank/DDBJ whole genome shotgun (WGS) entry which is preliminary data.</text>
</comment>
<feature type="compositionally biased region" description="Basic and acidic residues" evidence="1">
    <location>
        <begin position="1"/>
        <end position="18"/>
    </location>
</feature>
<feature type="compositionally biased region" description="Polar residues" evidence="1">
    <location>
        <begin position="19"/>
        <end position="33"/>
    </location>
</feature>
<organism evidence="2 3">
    <name type="scientific">Natrialba chahannaoensis JCM 10990</name>
    <dbReference type="NCBI Taxonomy" id="1227492"/>
    <lineage>
        <taxon>Archaea</taxon>
        <taxon>Methanobacteriati</taxon>
        <taxon>Methanobacteriota</taxon>
        <taxon>Stenosarchaea group</taxon>
        <taxon>Halobacteria</taxon>
        <taxon>Halobacteriales</taxon>
        <taxon>Natrialbaceae</taxon>
        <taxon>Natrialba</taxon>
    </lineage>
</organism>
<gene>
    <name evidence="2" type="ORF">C482_07084</name>
</gene>
<dbReference type="PATRIC" id="fig|1227492.4.peg.1376"/>
<dbReference type="OrthoDB" id="9287at2157"/>
<dbReference type="AlphaFoldDB" id="M0AVW3"/>
<dbReference type="RefSeq" id="WP_006166808.1">
    <property type="nucleotide sequence ID" value="NZ_AOIN01000044.1"/>
</dbReference>
<reference evidence="2 3" key="1">
    <citation type="journal article" date="2014" name="PLoS Genet.">
        <title>Phylogenetically driven sequencing of extremely halophilic archaea reveals strategies for static and dynamic osmo-response.</title>
        <authorList>
            <person name="Becker E.A."/>
            <person name="Seitzer P.M."/>
            <person name="Tritt A."/>
            <person name="Larsen D."/>
            <person name="Krusor M."/>
            <person name="Yao A.I."/>
            <person name="Wu D."/>
            <person name="Madern D."/>
            <person name="Eisen J.A."/>
            <person name="Darling A.E."/>
            <person name="Facciotti M.T."/>
        </authorList>
    </citation>
    <scope>NUCLEOTIDE SEQUENCE [LARGE SCALE GENOMIC DNA]</scope>
    <source>
        <strain evidence="2 3">JCM 10990</strain>
    </source>
</reference>
<dbReference type="Proteomes" id="UP000011693">
    <property type="component" value="Unassembled WGS sequence"/>
</dbReference>
<sequence>MTDGLRPGEPEYDADGRSNRNTNRGMRSGSNPASIDIDSGSNASLSTSASSSSPPDPAAAFARQAQTEYGDAIDRLIAFGDAVQNNRPIHASIELLVGVADDVLNDEIERQLESLGESIGIEHGTVLSVYVIPAKQFESQPNHPLIQQALAEGQTYV</sequence>
<evidence type="ECO:0000256" key="1">
    <source>
        <dbReference type="SAM" id="MobiDB-lite"/>
    </source>
</evidence>
<dbReference type="EMBL" id="AOIN01000044">
    <property type="protein sequence ID" value="ELZ01519.1"/>
    <property type="molecule type" value="Genomic_DNA"/>
</dbReference>
<protein>
    <submittedName>
        <fullName evidence="2">Uncharacterized protein</fullName>
    </submittedName>
</protein>
<evidence type="ECO:0000313" key="3">
    <source>
        <dbReference type="Proteomes" id="UP000011693"/>
    </source>
</evidence>
<feature type="region of interest" description="Disordered" evidence="1">
    <location>
        <begin position="1"/>
        <end position="65"/>
    </location>
</feature>
<proteinExistence type="predicted"/>
<feature type="compositionally biased region" description="Low complexity" evidence="1">
    <location>
        <begin position="39"/>
        <end position="62"/>
    </location>
</feature>
<keyword evidence="3" id="KW-1185">Reference proteome</keyword>
<accession>M0AVW3</accession>
<name>M0AVW3_9EURY</name>